<evidence type="ECO:0000313" key="2">
    <source>
        <dbReference type="EMBL" id="OTA00731.1"/>
    </source>
</evidence>
<dbReference type="Proteomes" id="UP000219286">
    <property type="component" value="Unassembled WGS sequence"/>
</dbReference>
<keyword evidence="3" id="KW-1185">Reference proteome</keyword>
<feature type="compositionally biased region" description="Basic and acidic residues" evidence="1">
    <location>
        <begin position="176"/>
        <end position="191"/>
    </location>
</feature>
<feature type="compositionally biased region" description="Low complexity" evidence="1">
    <location>
        <begin position="209"/>
        <end position="220"/>
    </location>
</feature>
<comment type="caution">
    <text evidence="2">The sequence shown here is derived from an EMBL/GenBank/DDBJ whole genome shotgun (WGS) entry which is preliminary data.</text>
</comment>
<dbReference type="AlphaFoldDB" id="A0A2H2ZL10"/>
<organism evidence="2 3">
    <name type="scientific">Trichoderma parareesei</name>
    <name type="common">Filamentous fungus</name>
    <dbReference type="NCBI Taxonomy" id="858221"/>
    <lineage>
        <taxon>Eukaryota</taxon>
        <taxon>Fungi</taxon>
        <taxon>Dikarya</taxon>
        <taxon>Ascomycota</taxon>
        <taxon>Pezizomycotina</taxon>
        <taxon>Sordariomycetes</taxon>
        <taxon>Hypocreomycetidae</taxon>
        <taxon>Hypocreales</taxon>
        <taxon>Hypocreaceae</taxon>
        <taxon>Trichoderma</taxon>
    </lineage>
</organism>
<evidence type="ECO:0000313" key="3">
    <source>
        <dbReference type="Proteomes" id="UP000219286"/>
    </source>
</evidence>
<protein>
    <submittedName>
        <fullName evidence="2">Uncharacterized protein</fullName>
    </submittedName>
</protein>
<feature type="region of interest" description="Disordered" evidence="1">
    <location>
        <begin position="176"/>
        <end position="220"/>
    </location>
</feature>
<evidence type="ECO:0000256" key="1">
    <source>
        <dbReference type="SAM" id="MobiDB-lite"/>
    </source>
</evidence>
<sequence length="324" mass="35483">MPSSSQRSLSDNLQIFTTAHSQAFVLANTAPDPEDPKLLTLNLGDHHKATAAEASPDKSSVKWAGMVNLRDPCFSMSRLAMNAAPCLRCLFFIQDGDPTRLCLSYIWKDNGAKGCLECVYDGKGGGTPTETISSQLRLARHYALQALLGGIKDPAEALELADIEVLYSVHRSHGREQRAMMRKEMEQADRKEKRKGKKPKHHGNKTDSGKGAAGKSNGKSAAELPISDTYPSGFGIQLAHVVLLRKIWRQNQTTLTQLEAQSVILSALMRGEVQAPSLLISANEEMVKSVKLSCEVLEKLLEKFEVKPHGLNIPDKLRKAAMGL</sequence>
<name>A0A2H2ZL10_TRIPA</name>
<dbReference type="EMBL" id="LFMI01000142">
    <property type="protein sequence ID" value="OTA00731.1"/>
    <property type="molecule type" value="Genomic_DNA"/>
</dbReference>
<proteinExistence type="predicted"/>
<reference evidence="2 3" key="1">
    <citation type="journal article" date="2015" name="Genome Announc.">
        <title>Genome sequence and annotation of Trichoderma parareesei, the ancestor of the cellulase producer Trichoderma reesei.</title>
        <authorList>
            <person name="Yang D."/>
            <person name="Pomraning K."/>
            <person name="Kopchinskiy A."/>
            <person name="Karimi Aghcheh R."/>
            <person name="Atanasova L."/>
            <person name="Chenthamara K."/>
            <person name="Baker S.E."/>
            <person name="Zhang R."/>
            <person name="Shen Q."/>
            <person name="Freitag M."/>
            <person name="Kubicek C.P."/>
            <person name="Druzhinina I.S."/>
        </authorList>
    </citation>
    <scope>NUCLEOTIDE SEQUENCE [LARGE SCALE GENOMIC DNA]</scope>
    <source>
        <strain evidence="2 3">CBS 125925</strain>
    </source>
</reference>
<accession>A0A2H2ZL10</accession>
<feature type="compositionally biased region" description="Basic residues" evidence="1">
    <location>
        <begin position="192"/>
        <end position="203"/>
    </location>
</feature>
<dbReference type="OrthoDB" id="4899737at2759"/>
<gene>
    <name evidence="2" type="ORF">A9Z42_0009990</name>
</gene>